<gene>
    <name evidence="3" type="ORF">FVE85_3799</name>
</gene>
<keyword evidence="4" id="KW-1185">Reference proteome</keyword>
<dbReference type="Proteomes" id="UP000324585">
    <property type="component" value="Unassembled WGS sequence"/>
</dbReference>
<reference evidence="4" key="1">
    <citation type="journal article" date="2019" name="Nat. Commun.">
        <title>Expansion of phycobilisome linker gene families in mesophilic red algae.</title>
        <authorList>
            <person name="Lee J."/>
            <person name="Kim D."/>
            <person name="Bhattacharya D."/>
            <person name="Yoon H.S."/>
        </authorList>
    </citation>
    <scope>NUCLEOTIDE SEQUENCE [LARGE SCALE GENOMIC DNA]</scope>
    <source>
        <strain evidence="4">CCMP 1328</strain>
    </source>
</reference>
<proteinExistence type="predicted"/>
<feature type="coiled-coil region" evidence="1">
    <location>
        <begin position="64"/>
        <end position="91"/>
    </location>
</feature>
<dbReference type="EMBL" id="VRMN01000020">
    <property type="protein sequence ID" value="KAA8490650.1"/>
    <property type="molecule type" value="Genomic_DNA"/>
</dbReference>
<accession>A0A5J4YII9</accession>
<keyword evidence="1" id="KW-0175">Coiled coil</keyword>
<evidence type="ECO:0000313" key="4">
    <source>
        <dbReference type="Proteomes" id="UP000324585"/>
    </source>
</evidence>
<evidence type="ECO:0000256" key="1">
    <source>
        <dbReference type="SAM" id="Coils"/>
    </source>
</evidence>
<evidence type="ECO:0000256" key="2">
    <source>
        <dbReference type="SAM" id="MobiDB-lite"/>
    </source>
</evidence>
<feature type="compositionally biased region" description="Low complexity" evidence="2">
    <location>
        <begin position="20"/>
        <end position="40"/>
    </location>
</feature>
<feature type="region of interest" description="Disordered" evidence="2">
    <location>
        <begin position="1"/>
        <end position="48"/>
    </location>
</feature>
<evidence type="ECO:0000313" key="3">
    <source>
        <dbReference type="EMBL" id="KAA8490650.1"/>
    </source>
</evidence>
<protein>
    <submittedName>
        <fullName evidence="3">Uncharacterized protein</fullName>
    </submittedName>
</protein>
<comment type="caution">
    <text evidence="3">The sequence shown here is derived from an EMBL/GenBank/DDBJ whole genome shotgun (WGS) entry which is preliminary data.</text>
</comment>
<sequence>MEGSGSRTPTRSEQERRARLLQQQQHAMLAEQAAQAAAQAHSSNTPQSIEQLRAAMAAEFARFRDQAEQQLKAAIDEARRAREDSDAYREAARELVVASNSAC</sequence>
<organism evidence="3 4">
    <name type="scientific">Porphyridium purpureum</name>
    <name type="common">Red alga</name>
    <name type="synonym">Porphyridium cruentum</name>
    <dbReference type="NCBI Taxonomy" id="35688"/>
    <lineage>
        <taxon>Eukaryota</taxon>
        <taxon>Rhodophyta</taxon>
        <taxon>Bangiophyceae</taxon>
        <taxon>Porphyridiales</taxon>
        <taxon>Porphyridiaceae</taxon>
        <taxon>Porphyridium</taxon>
    </lineage>
</organism>
<name>A0A5J4YII9_PORPP</name>
<dbReference type="AlphaFoldDB" id="A0A5J4YII9"/>